<dbReference type="Proteomes" id="UP000001544">
    <property type="component" value="Chromosome"/>
</dbReference>
<keyword evidence="2" id="KW-1185">Reference proteome</keyword>
<name>D3FZM7_ALKPO</name>
<proteinExistence type="predicted"/>
<dbReference type="HOGENOM" id="CLU_1537042_0_0_9"/>
<gene>
    <name evidence="1" type="ordered locus">BpOF4_06035</name>
</gene>
<evidence type="ECO:0000313" key="2">
    <source>
        <dbReference type="Proteomes" id="UP000001544"/>
    </source>
</evidence>
<dbReference type="STRING" id="398511.BpOF4_06035"/>
<dbReference type="AlphaFoldDB" id="D3FZM7"/>
<protein>
    <submittedName>
        <fullName evidence="1">Uncharacterized protein</fullName>
    </submittedName>
</protein>
<dbReference type="KEGG" id="bpf:BpOF4_06035"/>
<sequence length="174" mass="20366">MKNRIAEIEAQKNEKGLLKIYRDNNGHLMLEDRPKKKSSGLYWILTSYTMEELCQAQASTHIGAVNIPLLSKNRRDLHHMIKPTDADEFWIVYNGIGGCPKESKGSYDLGSRVIQEFSNHQKTGSLKILGTNLNDLSKWRYTYVELDWEDYHANKQDYETGWRLEYRWPILSKQ</sequence>
<accession>D3FZM7</accession>
<dbReference type="EMBL" id="CP001878">
    <property type="protein sequence ID" value="ADC49269.1"/>
    <property type="molecule type" value="Genomic_DNA"/>
</dbReference>
<evidence type="ECO:0000313" key="1">
    <source>
        <dbReference type="EMBL" id="ADC49269.1"/>
    </source>
</evidence>
<reference evidence="1 2" key="1">
    <citation type="journal article" date="2011" name="Environ. Microbiol.">
        <title>Genome of alkaliphilic Bacillus pseudofirmus OF4 reveals adaptations that support the ability to grow in an external pH range from 7.5 to 11.4.</title>
        <authorList>
            <person name="Janto B."/>
            <person name="Ahmed A."/>
            <person name="Ito M."/>
            <person name="Liu J."/>
            <person name="Hicks D.B."/>
            <person name="Pagni S."/>
            <person name="Fackelmayer O.J."/>
            <person name="Smith T.A."/>
            <person name="Earl J."/>
            <person name="Elbourne L.D."/>
            <person name="Hassan K."/>
            <person name="Paulsen I.T."/>
            <person name="Kolsto A.B."/>
            <person name="Tourasse N.J."/>
            <person name="Ehrlich G.D."/>
            <person name="Boissy R."/>
            <person name="Ivey D.M."/>
            <person name="Li G."/>
            <person name="Xue Y."/>
            <person name="Ma Y."/>
            <person name="Hu F.Z."/>
            <person name="Krulwich T.A."/>
        </authorList>
    </citation>
    <scope>NUCLEOTIDE SEQUENCE [LARGE SCALE GENOMIC DNA]</scope>
    <source>
        <strain evidence="2">ATCC BAA-2126 / JCM 17055 / OF4</strain>
    </source>
</reference>
<organism evidence="1 2">
    <name type="scientific">Alkalihalophilus pseudofirmus (strain ATCC BAA-2126 / JCM 17055 / OF4)</name>
    <name type="common">Bacillus pseudofirmus</name>
    <dbReference type="NCBI Taxonomy" id="398511"/>
    <lineage>
        <taxon>Bacteria</taxon>
        <taxon>Bacillati</taxon>
        <taxon>Bacillota</taxon>
        <taxon>Bacilli</taxon>
        <taxon>Bacillales</taxon>
        <taxon>Bacillaceae</taxon>
        <taxon>Alkalihalophilus</taxon>
    </lineage>
</organism>
<dbReference type="RefSeq" id="WP_012960542.1">
    <property type="nucleotide sequence ID" value="NC_013791.2"/>
</dbReference>